<keyword evidence="2" id="KW-1185">Reference proteome</keyword>
<gene>
    <name evidence="1" type="ORF">KIL84_009447</name>
</gene>
<sequence length="162" mass="18470">IERKHEKFHYALQEPDSLAQTSKRANHYSVPFQGYEQFYTQSLPSSLVIAAVNKISYQSQHQQTPKDREPKKLDLFGQKNYSTSNLQVRITNYQALLMKSDCISWDPTTKFIHELSQDDREKLKSIITEGHLVSCMSLQAAVDTSDTACRLVATSVAKRKSS</sequence>
<name>A0A9D4ANQ4_9SAUR</name>
<comment type="caution">
    <text evidence="1">The sequence shown here is derived from an EMBL/GenBank/DDBJ whole genome shotgun (WGS) entry which is preliminary data.</text>
</comment>
<evidence type="ECO:0000313" key="2">
    <source>
        <dbReference type="Proteomes" id="UP000827986"/>
    </source>
</evidence>
<dbReference type="Proteomes" id="UP000827986">
    <property type="component" value="Unassembled WGS sequence"/>
</dbReference>
<dbReference type="Gene3D" id="1.10.287.3160">
    <property type="match status" value="1"/>
</dbReference>
<feature type="non-terminal residue" evidence="1">
    <location>
        <position position="1"/>
    </location>
</feature>
<evidence type="ECO:0000313" key="1">
    <source>
        <dbReference type="EMBL" id="KAH1164713.1"/>
    </source>
</evidence>
<protein>
    <submittedName>
        <fullName evidence="1">Uncharacterized protein</fullName>
    </submittedName>
</protein>
<dbReference type="EMBL" id="JAHDVG010000581">
    <property type="protein sequence ID" value="KAH1164713.1"/>
    <property type="molecule type" value="Genomic_DNA"/>
</dbReference>
<accession>A0A9D4ANQ4</accession>
<reference evidence="1" key="1">
    <citation type="submission" date="2021-09" db="EMBL/GenBank/DDBJ databases">
        <title>The genome of Mauremys mutica provides insights into the evolution of semi-aquatic lifestyle.</title>
        <authorList>
            <person name="Gong S."/>
            <person name="Gao Y."/>
        </authorList>
    </citation>
    <scope>NUCLEOTIDE SEQUENCE</scope>
    <source>
        <strain evidence="1">MM-2020</strain>
        <tissue evidence="1">Muscle</tissue>
    </source>
</reference>
<organism evidence="1 2">
    <name type="scientific">Mauremys mutica</name>
    <name type="common">yellowpond turtle</name>
    <dbReference type="NCBI Taxonomy" id="74926"/>
    <lineage>
        <taxon>Eukaryota</taxon>
        <taxon>Metazoa</taxon>
        <taxon>Chordata</taxon>
        <taxon>Craniata</taxon>
        <taxon>Vertebrata</taxon>
        <taxon>Euteleostomi</taxon>
        <taxon>Archelosauria</taxon>
        <taxon>Testudinata</taxon>
        <taxon>Testudines</taxon>
        <taxon>Cryptodira</taxon>
        <taxon>Durocryptodira</taxon>
        <taxon>Testudinoidea</taxon>
        <taxon>Geoemydidae</taxon>
        <taxon>Geoemydinae</taxon>
        <taxon>Mauremys</taxon>
    </lineage>
</organism>
<dbReference type="AlphaFoldDB" id="A0A9D4ANQ4"/>
<proteinExistence type="predicted"/>